<evidence type="ECO:0000313" key="5">
    <source>
        <dbReference type="EMBL" id="KRN18258.1"/>
    </source>
</evidence>
<dbReference type="PANTHER" id="PTHR43280:SF2">
    <property type="entry name" value="HTH-TYPE TRANSCRIPTIONAL REGULATOR EXSA"/>
    <property type="match status" value="1"/>
</dbReference>
<dbReference type="OrthoDB" id="2329780at2"/>
<proteinExistence type="predicted"/>
<evidence type="ECO:0000313" key="6">
    <source>
        <dbReference type="Proteomes" id="UP000051442"/>
    </source>
</evidence>
<dbReference type="PATRIC" id="fig|1423804.4.peg.2306"/>
<dbReference type="InterPro" id="IPR011051">
    <property type="entry name" value="RmlC_Cupin_sf"/>
</dbReference>
<gene>
    <name evidence="5" type="ORF">FD14_GL002123</name>
</gene>
<sequence>MKFDTTYQHKNLKTNSNETIPMSNLNLIRQSNDKLHLELFKKLDTKSLFYKYSLTDFSAFSMNLTELNNFEGINVLHSHNYYELIVIIDGELSINLDGTPVNLNTGDACLVNRDTFHVEGHREKEKVTAFLDIAPEVIQQCLQDKEHRFIRNSSALYELFSKDTKISDTKKNCLIFHPINSDNVGLTALSEIISQIENELTQKRAGYDYIVNGLYIRILDLFSQPSLYRCDPVIVNVNKGNEIAQLTRQLLDSICKKITYLELGEEMGYNGNYLNRSFIKEYGISIKAYLNLICLRKAAFLLKNSRFSITHITNTLGFNNRTNFNSSFEAAYGIMPSAYRQKYQK</sequence>
<dbReference type="GO" id="GO:0003700">
    <property type="term" value="F:DNA-binding transcription factor activity"/>
    <property type="evidence" value="ECO:0007669"/>
    <property type="project" value="InterPro"/>
</dbReference>
<dbReference type="SUPFAM" id="SSF51182">
    <property type="entry name" value="RmlC-like cupins"/>
    <property type="match status" value="1"/>
</dbReference>
<reference evidence="5 6" key="1">
    <citation type="journal article" date="2015" name="Genome Announc.">
        <title>Expanding the biotechnology potential of lactobacilli through comparative genomics of 213 strains and associated genera.</title>
        <authorList>
            <person name="Sun Z."/>
            <person name="Harris H.M."/>
            <person name="McCann A."/>
            <person name="Guo C."/>
            <person name="Argimon S."/>
            <person name="Zhang W."/>
            <person name="Yang X."/>
            <person name="Jeffery I.B."/>
            <person name="Cooney J.C."/>
            <person name="Kagawa T.F."/>
            <person name="Liu W."/>
            <person name="Song Y."/>
            <person name="Salvetti E."/>
            <person name="Wrobel A."/>
            <person name="Rasinkangas P."/>
            <person name="Parkhill J."/>
            <person name="Rea M.C."/>
            <person name="O'Sullivan O."/>
            <person name="Ritari J."/>
            <person name="Douillard F.P."/>
            <person name="Paul Ross R."/>
            <person name="Yang R."/>
            <person name="Briner A.E."/>
            <person name="Felis G.E."/>
            <person name="de Vos W.M."/>
            <person name="Barrangou R."/>
            <person name="Klaenhammer T.R."/>
            <person name="Caufield P.W."/>
            <person name="Cui Y."/>
            <person name="Zhang H."/>
            <person name="O'Toole P.W."/>
        </authorList>
    </citation>
    <scope>NUCLEOTIDE SEQUENCE [LARGE SCALE GENOMIC DNA]</scope>
    <source>
        <strain evidence="5 6">DSM 23365</strain>
    </source>
</reference>
<accession>A0A0R2EPF2</accession>
<evidence type="ECO:0000256" key="3">
    <source>
        <dbReference type="ARBA" id="ARBA00023163"/>
    </source>
</evidence>
<dbReference type="GO" id="GO:0043565">
    <property type="term" value="F:sequence-specific DNA binding"/>
    <property type="evidence" value="ECO:0007669"/>
    <property type="project" value="InterPro"/>
</dbReference>
<keyword evidence="6" id="KW-1185">Reference proteome</keyword>
<dbReference type="InterPro" id="IPR009057">
    <property type="entry name" value="Homeodomain-like_sf"/>
</dbReference>
<keyword evidence="2" id="KW-0238">DNA-binding</keyword>
<dbReference type="InterPro" id="IPR018060">
    <property type="entry name" value="HTH_AraC"/>
</dbReference>
<dbReference type="PROSITE" id="PS01124">
    <property type="entry name" value="HTH_ARAC_FAMILY_2"/>
    <property type="match status" value="1"/>
</dbReference>
<protein>
    <recommendedName>
        <fullName evidence="4">HTH araC/xylS-type domain-containing protein</fullName>
    </recommendedName>
</protein>
<name>A0A0R2EPF2_9LACO</name>
<dbReference type="InterPro" id="IPR013096">
    <property type="entry name" value="Cupin_2"/>
</dbReference>
<organism evidence="5 6">
    <name type="scientific">Secundilactobacillus similis DSM 23365 = JCM 2765</name>
    <dbReference type="NCBI Taxonomy" id="1423804"/>
    <lineage>
        <taxon>Bacteria</taxon>
        <taxon>Bacillati</taxon>
        <taxon>Bacillota</taxon>
        <taxon>Bacilli</taxon>
        <taxon>Lactobacillales</taxon>
        <taxon>Lactobacillaceae</taxon>
        <taxon>Secundilactobacillus</taxon>
    </lineage>
</organism>
<dbReference type="RefSeq" id="WP_054732898.1">
    <property type="nucleotide sequence ID" value="NZ_AYZM01000158.1"/>
</dbReference>
<dbReference type="InterPro" id="IPR014710">
    <property type="entry name" value="RmlC-like_jellyroll"/>
</dbReference>
<dbReference type="SMART" id="SM00342">
    <property type="entry name" value="HTH_ARAC"/>
    <property type="match status" value="1"/>
</dbReference>
<dbReference type="PANTHER" id="PTHR43280">
    <property type="entry name" value="ARAC-FAMILY TRANSCRIPTIONAL REGULATOR"/>
    <property type="match status" value="1"/>
</dbReference>
<dbReference type="STRING" id="1423804.FD14_GL002123"/>
<dbReference type="AlphaFoldDB" id="A0A0R2EPF2"/>
<evidence type="ECO:0000256" key="1">
    <source>
        <dbReference type="ARBA" id="ARBA00023015"/>
    </source>
</evidence>
<dbReference type="SUPFAM" id="SSF46689">
    <property type="entry name" value="Homeodomain-like"/>
    <property type="match status" value="1"/>
</dbReference>
<dbReference type="Pfam" id="PF07883">
    <property type="entry name" value="Cupin_2"/>
    <property type="match status" value="1"/>
</dbReference>
<dbReference type="Pfam" id="PF12833">
    <property type="entry name" value="HTH_18"/>
    <property type="match status" value="1"/>
</dbReference>
<feature type="domain" description="HTH araC/xylS-type" evidence="4">
    <location>
        <begin position="244"/>
        <end position="342"/>
    </location>
</feature>
<dbReference type="Gene3D" id="2.60.120.10">
    <property type="entry name" value="Jelly Rolls"/>
    <property type="match status" value="1"/>
</dbReference>
<dbReference type="Proteomes" id="UP000051442">
    <property type="component" value="Unassembled WGS sequence"/>
</dbReference>
<evidence type="ECO:0000259" key="4">
    <source>
        <dbReference type="PROSITE" id="PS01124"/>
    </source>
</evidence>
<keyword evidence="1" id="KW-0805">Transcription regulation</keyword>
<comment type="caution">
    <text evidence="5">The sequence shown here is derived from an EMBL/GenBank/DDBJ whole genome shotgun (WGS) entry which is preliminary data.</text>
</comment>
<evidence type="ECO:0000256" key="2">
    <source>
        <dbReference type="ARBA" id="ARBA00023125"/>
    </source>
</evidence>
<keyword evidence="3" id="KW-0804">Transcription</keyword>
<dbReference type="EMBL" id="AYZM01000158">
    <property type="protein sequence ID" value="KRN18258.1"/>
    <property type="molecule type" value="Genomic_DNA"/>
</dbReference>
<dbReference type="Gene3D" id="1.10.10.60">
    <property type="entry name" value="Homeodomain-like"/>
    <property type="match status" value="1"/>
</dbReference>